<dbReference type="Pfam" id="PF08521">
    <property type="entry name" value="2CSK_N"/>
    <property type="match status" value="1"/>
</dbReference>
<keyword evidence="6 10" id="KW-0812">Transmembrane</keyword>
<proteinExistence type="predicted"/>
<keyword evidence="13" id="KW-1185">Reference proteome</keyword>
<sequence>MPAAPPEADAPPRRHGPSLRRQLLQPLAWVWALGLAVAVAGALWLARTATDRAFDRGLQDEVSALASRVVWSDRGPLLDVTRQALEVVTWDQADRNGFVLVDLDGNALAGNADVPPLHLDVRQAAREQPRLFDDEMQGRPVRGAVFSLMSPMLDRMVSVIVVETTQRRAETVREIQFGILLPAAALGALTFVLLAWGIRRGLGPLTEVAAEVSARAPQDWRPLPLARVPAEAVPLIERINRLLADVQQSVVVQRRFIADAAHQLRTPVAGIRVLLQTLEQELAALPRAPDGAEPSWQPILQQLRGSSDRMARLIGQLLSLARSETALGIDAELPTEDILPTVREACEPLVLRALAAGRHIALEVQAAPDQPAPAGVPARMHPLWLGEVLVNLLDNALRYGGPHILVRVRALSAEEGGGALVLVEDDGAGVPVDQLPRLFEPFWRGERADLRNDGGTGLGLAIAREIVTRLGGTLSAQSRPQVAGMRFVIQLRA</sequence>
<evidence type="ECO:0000256" key="2">
    <source>
        <dbReference type="ARBA" id="ARBA00004370"/>
    </source>
</evidence>
<dbReference type="SMART" id="SM00388">
    <property type="entry name" value="HisKA"/>
    <property type="match status" value="1"/>
</dbReference>
<keyword evidence="4" id="KW-0597">Phosphoprotein</keyword>
<dbReference type="InterPro" id="IPR036890">
    <property type="entry name" value="HATPase_C_sf"/>
</dbReference>
<evidence type="ECO:0000313" key="13">
    <source>
        <dbReference type="Proteomes" id="UP001365405"/>
    </source>
</evidence>
<dbReference type="Pfam" id="PF02518">
    <property type="entry name" value="HATPase_c"/>
    <property type="match status" value="1"/>
</dbReference>
<dbReference type="PANTHER" id="PTHR45436">
    <property type="entry name" value="SENSOR HISTIDINE KINASE YKOH"/>
    <property type="match status" value="1"/>
</dbReference>
<evidence type="ECO:0000256" key="8">
    <source>
        <dbReference type="ARBA" id="ARBA00022989"/>
    </source>
</evidence>
<keyword evidence="7 12" id="KW-0418">Kinase</keyword>
<dbReference type="InterPro" id="IPR013727">
    <property type="entry name" value="2CSK_N"/>
</dbReference>
<feature type="transmembrane region" description="Helical" evidence="10">
    <location>
        <begin position="177"/>
        <end position="198"/>
    </location>
</feature>
<dbReference type="PRINTS" id="PR00344">
    <property type="entry name" value="BCTRLSENSOR"/>
</dbReference>
<dbReference type="Gene3D" id="1.10.287.130">
    <property type="match status" value="1"/>
</dbReference>
<dbReference type="InterPro" id="IPR003594">
    <property type="entry name" value="HATPase_dom"/>
</dbReference>
<dbReference type="InterPro" id="IPR005467">
    <property type="entry name" value="His_kinase_dom"/>
</dbReference>
<dbReference type="InterPro" id="IPR004358">
    <property type="entry name" value="Sig_transdc_His_kin-like_C"/>
</dbReference>
<protein>
    <recommendedName>
        <fullName evidence="3">histidine kinase</fullName>
        <ecNumber evidence="3">2.7.13.3</ecNumber>
    </recommendedName>
</protein>
<dbReference type="SUPFAM" id="SSF55874">
    <property type="entry name" value="ATPase domain of HSP90 chaperone/DNA topoisomerase II/histidine kinase"/>
    <property type="match status" value="1"/>
</dbReference>
<dbReference type="CDD" id="cd00082">
    <property type="entry name" value="HisKA"/>
    <property type="match status" value="1"/>
</dbReference>
<dbReference type="InterPro" id="IPR003661">
    <property type="entry name" value="HisK_dim/P_dom"/>
</dbReference>
<evidence type="ECO:0000259" key="11">
    <source>
        <dbReference type="PROSITE" id="PS50109"/>
    </source>
</evidence>
<accession>A0ABU9CJP5</accession>
<dbReference type="Gene3D" id="3.30.565.10">
    <property type="entry name" value="Histidine kinase-like ATPase, C-terminal domain"/>
    <property type="match status" value="1"/>
</dbReference>
<keyword evidence="8 10" id="KW-1133">Transmembrane helix</keyword>
<feature type="domain" description="Histidine kinase" evidence="11">
    <location>
        <begin position="259"/>
        <end position="493"/>
    </location>
</feature>
<evidence type="ECO:0000256" key="5">
    <source>
        <dbReference type="ARBA" id="ARBA00022679"/>
    </source>
</evidence>
<organism evidence="12 13">
    <name type="scientific">Pseudaquabacterium inlustre</name>
    <dbReference type="NCBI Taxonomy" id="2984192"/>
    <lineage>
        <taxon>Bacteria</taxon>
        <taxon>Pseudomonadati</taxon>
        <taxon>Pseudomonadota</taxon>
        <taxon>Betaproteobacteria</taxon>
        <taxon>Burkholderiales</taxon>
        <taxon>Sphaerotilaceae</taxon>
        <taxon>Pseudaquabacterium</taxon>
    </lineage>
</organism>
<feature type="transmembrane region" description="Helical" evidence="10">
    <location>
        <begin position="28"/>
        <end position="46"/>
    </location>
</feature>
<dbReference type="Proteomes" id="UP001365405">
    <property type="component" value="Unassembled WGS sequence"/>
</dbReference>
<evidence type="ECO:0000256" key="9">
    <source>
        <dbReference type="ARBA" id="ARBA00023136"/>
    </source>
</evidence>
<dbReference type="Pfam" id="PF00512">
    <property type="entry name" value="HisKA"/>
    <property type="match status" value="1"/>
</dbReference>
<dbReference type="InterPro" id="IPR036097">
    <property type="entry name" value="HisK_dim/P_sf"/>
</dbReference>
<evidence type="ECO:0000256" key="6">
    <source>
        <dbReference type="ARBA" id="ARBA00022692"/>
    </source>
</evidence>
<gene>
    <name evidence="12" type="ORF">AACH10_10575</name>
</gene>
<dbReference type="SUPFAM" id="SSF47384">
    <property type="entry name" value="Homodimeric domain of signal transducing histidine kinase"/>
    <property type="match status" value="1"/>
</dbReference>
<reference evidence="12 13" key="1">
    <citation type="submission" date="2024-04" db="EMBL/GenBank/DDBJ databases">
        <title>Novel species of the genus Ideonella isolated from streams.</title>
        <authorList>
            <person name="Lu H."/>
        </authorList>
    </citation>
    <scope>NUCLEOTIDE SEQUENCE [LARGE SCALE GENOMIC DNA]</scope>
    <source>
        <strain evidence="12 13">DXS22W</strain>
    </source>
</reference>
<evidence type="ECO:0000256" key="7">
    <source>
        <dbReference type="ARBA" id="ARBA00022777"/>
    </source>
</evidence>
<keyword evidence="5 12" id="KW-0808">Transferase</keyword>
<dbReference type="PANTHER" id="PTHR45436:SF5">
    <property type="entry name" value="SENSOR HISTIDINE KINASE TRCS"/>
    <property type="match status" value="1"/>
</dbReference>
<evidence type="ECO:0000256" key="1">
    <source>
        <dbReference type="ARBA" id="ARBA00000085"/>
    </source>
</evidence>
<name>A0ABU9CJP5_9BURK</name>
<comment type="caution">
    <text evidence="12">The sequence shown here is derived from an EMBL/GenBank/DDBJ whole genome shotgun (WGS) entry which is preliminary data.</text>
</comment>
<dbReference type="EC" id="2.7.13.3" evidence="3"/>
<dbReference type="InterPro" id="IPR050428">
    <property type="entry name" value="TCS_sensor_his_kinase"/>
</dbReference>
<dbReference type="RefSeq" id="WP_341410355.1">
    <property type="nucleotide sequence ID" value="NZ_JBBUTH010000004.1"/>
</dbReference>
<comment type="catalytic activity">
    <reaction evidence="1">
        <text>ATP + protein L-histidine = ADP + protein N-phospho-L-histidine.</text>
        <dbReference type="EC" id="2.7.13.3"/>
    </reaction>
</comment>
<dbReference type="SMART" id="SM00387">
    <property type="entry name" value="HATPase_c"/>
    <property type="match status" value="1"/>
</dbReference>
<evidence type="ECO:0000256" key="10">
    <source>
        <dbReference type="SAM" id="Phobius"/>
    </source>
</evidence>
<keyword evidence="9 10" id="KW-0472">Membrane</keyword>
<dbReference type="PROSITE" id="PS50109">
    <property type="entry name" value="HIS_KIN"/>
    <property type="match status" value="1"/>
</dbReference>
<evidence type="ECO:0000256" key="4">
    <source>
        <dbReference type="ARBA" id="ARBA00022553"/>
    </source>
</evidence>
<dbReference type="EMBL" id="JBBUTH010000004">
    <property type="protein sequence ID" value="MEK8050685.1"/>
    <property type="molecule type" value="Genomic_DNA"/>
</dbReference>
<comment type="subcellular location">
    <subcellularLocation>
        <location evidence="2">Membrane</location>
    </subcellularLocation>
</comment>
<evidence type="ECO:0000256" key="3">
    <source>
        <dbReference type="ARBA" id="ARBA00012438"/>
    </source>
</evidence>
<evidence type="ECO:0000313" key="12">
    <source>
        <dbReference type="EMBL" id="MEK8050685.1"/>
    </source>
</evidence>
<dbReference type="GO" id="GO:0004673">
    <property type="term" value="F:protein histidine kinase activity"/>
    <property type="evidence" value="ECO:0007669"/>
    <property type="project" value="UniProtKB-EC"/>
</dbReference>